<accession>A0A9D2EY07</accession>
<dbReference type="Pfam" id="PF13191">
    <property type="entry name" value="AAA_16"/>
    <property type="match status" value="1"/>
</dbReference>
<protein>
    <submittedName>
        <fullName evidence="2">ATP-binding protein</fullName>
    </submittedName>
</protein>
<dbReference type="InterPro" id="IPR041664">
    <property type="entry name" value="AAA_16"/>
</dbReference>
<proteinExistence type="predicted"/>
<name>A0A9D2EY07_9ACTN</name>
<reference evidence="2" key="1">
    <citation type="journal article" date="2021" name="PeerJ">
        <title>Extensive microbial diversity within the chicken gut microbiome revealed by metagenomics and culture.</title>
        <authorList>
            <person name="Gilroy R."/>
            <person name="Ravi A."/>
            <person name="Getino M."/>
            <person name="Pursley I."/>
            <person name="Horton D.L."/>
            <person name="Alikhan N.F."/>
            <person name="Baker D."/>
            <person name="Gharbi K."/>
            <person name="Hall N."/>
            <person name="Watson M."/>
            <person name="Adriaenssens E.M."/>
            <person name="Foster-Nyarko E."/>
            <person name="Jarju S."/>
            <person name="Secka A."/>
            <person name="Antonio M."/>
            <person name="Oren A."/>
            <person name="Chaudhuri R.R."/>
            <person name="La Ragione R."/>
            <person name="Hildebrand F."/>
            <person name="Pallen M.J."/>
        </authorList>
    </citation>
    <scope>NUCLEOTIDE SEQUENCE</scope>
    <source>
        <strain evidence="2">ChiHjej12B11-14209</strain>
    </source>
</reference>
<dbReference type="Gene3D" id="3.40.50.300">
    <property type="entry name" value="P-loop containing nucleotide triphosphate hydrolases"/>
    <property type="match status" value="1"/>
</dbReference>
<organism evidence="2 3">
    <name type="scientific">Candidatus Olsenella pullistercoris</name>
    <dbReference type="NCBI Taxonomy" id="2838712"/>
    <lineage>
        <taxon>Bacteria</taxon>
        <taxon>Bacillati</taxon>
        <taxon>Actinomycetota</taxon>
        <taxon>Coriobacteriia</taxon>
        <taxon>Coriobacteriales</taxon>
        <taxon>Atopobiaceae</taxon>
        <taxon>Olsenella</taxon>
    </lineage>
</organism>
<dbReference type="SUPFAM" id="SSF52540">
    <property type="entry name" value="P-loop containing nucleoside triphosphate hydrolases"/>
    <property type="match status" value="1"/>
</dbReference>
<evidence type="ECO:0000313" key="3">
    <source>
        <dbReference type="Proteomes" id="UP000824062"/>
    </source>
</evidence>
<evidence type="ECO:0000259" key="1">
    <source>
        <dbReference type="Pfam" id="PF13191"/>
    </source>
</evidence>
<comment type="caution">
    <text evidence="2">The sequence shown here is derived from an EMBL/GenBank/DDBJ whole genome shotgun (WGS) entry which is preliminary data.</text>
</comment>
<dbReference type="Proteomes" id="UP000824062">
    <property type="component" value="Unassembled WGS sequence"/>
</dbReference>
<keyword evidence="2" id="KW-0547">Nucleotide-binding</keyword>
<dbReference type="GO" id="GO:0005524">
    <property type="term" value="F:ATP binding"/>
    <property type="evidence" value="ECO:0007669"/>
    <property type="project" value="UniProtKB-KW"/>
</dbReference>
<dbReference type="EMBL" id="DXBM01000023">
    <property type="protein sequence ID" value="HIZ45858.1"/>
    <property type="molecule type" value="Genomic_DNA"/>
</dbReference>
<reference evidence="2" key="2">
    <citation type="submission" date="2021-04" db="EMBL/GenBank/DDBJ databases">
        <authorList>
            <person name="Gilroy R."/>
        </authorList>
    </citation>
    <scope>NUCLEOTIDE SEQUENCE</scope>
    <source>
        <strain evidence="2">ChiHjej12B11-14209</strain>
    </source>
</reference>
<dbReference type="InterPro" id="IPR027417">
    <property type="entry name" value="P-loop_NTPase"/>
</dbReference>
<sequence length="232" mass="25498">MSHKNPFTPTFGMVPPFMAGRDRLLEEMGRAFEDGPGNPNLSSILVGARGTGKTALLSRIADEARSRGWLAINTVAADGMLEDIIQQAGKAAAHLVDHAPTRSLSAVGIGQLLNLEWVFERPDEGNWRTRMEALLEKVGSRGSGLLITVDEVRVEIDEMIQLISTYQLLISGGHRVALVMAGLPMEVTDLIDDRRVTFLRRARLHHLGRIGDAEVRQAFARTVRSAEKDIEP</sequence>
<evidence type="ECO:0000313" key="2">
    <source>
        <dbReference type="EMBL" id="HIZ45858.1"/>
    </source>
</evidence>
<gene>
    <name evidence="2" type="ORF">IAA19_02410</name>
</gene>
<keyword evidence="2" id="KW-0067">ATP-binding</keyword>
<feature type="domain" description="Orc1-like AAA ATPase" evidence="1">
    <location>
        <begin position="19"/>
        <end position="152"/>
    </location>
</feature>
<dbReference type="AlphaFoldDB" id="A0A9D2EY07"/>